<proteinExistence type="predicted"/>
<dbReference type="OrthoDB" id="9790745at2"/>
<dbReference type="SUPFAM" id="SSF52218">
    <property type="entry name" value="Flavoproteins"/>
    <property type="match status" value="1"/>
</dbReference>
<dbReference type="EMBL" id="SRYE01000004">
    <property type="protein sequence ID" value="TGY61846.1"/>
    <property type="molecule type" value="Genomic_DNA"/>
</dbReference>
<evidence type="ECO:0000313" key="3">
    <source>
        <dbReference type="Proteomes" id="UP000310263"/>
    </source>
</evidence>
<comment type="caution">
    <text evidence="2">The sequence shown here is derived from an EMBL/GenBank/DDBJ whole genome shotgun (WGS) entry which is preliminary data.</text>
</comment>
<name>A0A4S2EZ67_9ACTN</name>
<evidence type="ECO:0000313" key="2">
    <source>
        <dbReference type="EMBL" id="TGY61846.1"/>
    </source>
</evidence>
<sequence length="155" mass="16775">MNSIAIVYWNGNEKTETIGRMIARGAADSGVLVTIFTAEEFKPSRMASFNAVAFGCPTVGDEESYSFDAYLDELGEHLHEAPVAVFGSYEDAGDAVDVWEESMVNRGVELVSAIKLDNFPQGAQVERCMALGAKLGSFAKSEELDSYEEAQMALA</sequence>
<accession>A0A4S2EZ67</accession>
<dbReference type="PROSITE" id="PS50902">
    <property type="entry name" value="FLAVODOXIN_LIKE"/>
    <property type="match status" value="1"/>
</dbReference>
<protein>
    <recommendedName>
        <fullName evidence="1">Flavodoxin-like domain-containing protein</fullName>
    </recommendedName>
</protein>
<gene>
    <name evidence="2" type="ORF">E5334_07565</name>
</gene>
<keyword evidence="3" id="KW-1185">Reference proteome</keyword>
<dbReference type="GO" id="GO:0010181">
    <property type="term" value="F:FMN binding"/>
    <property type="evidence" value="ECO:0007669"/>
    <property type="project" value="InterPro"/>
</dbReference>
<dbReference type="InterPro" id="IPR029039">
    <property type="entry name" value="Flavoprotein-like_sf"/>
</dbReference>
<dbReference type="AlphaFoldDB" id="A0A4S2EZ67"/>
<organism evidence="2 3">
    <name type="scientific">Muricaecibacterium torontonense</name>
    <dbReference type="NCBI Taxonomy" id="3032871"/>
    <lineage>
        <taxon>Bacteria</taxon>
        <taxon>Bacillati</taxon>
        <taxon>Actinomycetota</taxon>
        <taxon>Coriobacteriia</taxon>
        <taxon>Coriobacteriales</taxon>
        <taxon>Atopobiaceae</taxon>
        <taxon>Muricaecibacterium</taxon>
    </lineage>
</organism>
<dbReference type="Pfam" id="PF00258">
    <property type="entry name" value="Flavodoxin_1"/>
    <property type="match status" value="1"/>
</dbReference>
<dbReference type="Proteomes" id="UP000310263">
    <property type="component" value="Unassembled WGS sequence"/>
</dbReference>
<dbReference type="InterPro" id="IPR008254">
    <property type="entry name" value="Flavodoxin/NO_synth"/>
</dbReference>
<dbReference type="RefSeq" id="WP_136012978.1">
    <property type="nucleotide sequence ID" value="NZ_SRYE01000004.1"/>
</dbReference>
<reference evidence="2 3" key="1">
    <citation type="submission" date="2019-04" db="EMBL/GenBank/DDBJ databases">
        <title>Microbes associate with the intestines of laboratory mice.</title>
        <authorList>
            <person name="Navarre W."/>
            <person name="Wong E."/>
            <person name="Huang K."/>
            <person name="Tropini C."/>
            <person name="Ng K."/>
            <person name="Yu B."/>
        </authorList>
    </citation>
    <scope>NUCLEOTIDE SEQUENCE [LARGE SCALE GENOMIC DNA]</scope>
    <source>
        <strain evidence="2 3">NM07_P-09</strain>
    </source>
</reference>
<feature type="domain" description="Flavodoxin-like" evidence="1">
    <location>
        <begin position="4"/>
        <end position="136"/>
    </location>
</feature>
<dbReference type="Gene3D" id="3.40.50.360">
    <property type="match status" value="1"/>
</dbReference>
<evidence type="ECO:0000259" key="1">
    <source>
        <dbReference type="PROSITE" id="PS50902"/>
    </source>
</evidence>